<name>A0A1H6RM66_9BACT</name>
<organism evidence="2 3">
    <name type="scientific">Dyadobacter koreensis</name>
    <dbReference type="NCBI Taxonomy" id="408657"/>
    <lineage>
        <taxon>Bacteria</taxon>
        <taxon>Pseudomonadati</taxon>
        <taxon>Bacteroidota</taxon>
        <taxon>Cytophagia</taxon>
        <taxon>Cytophagales</taxon>
        <taxon>Spirosomataceae</taxon>
        <taxon>Dyadobacter</taxon>
    </lineage>
</organism>
<dbReference type="AlphaFoldDB" id="A0A1H6RM66"/>
<dbReference type="Pfam" id="PF18922">
    <property type="entry name" value="DUF5672"/>
    <property type="match status" value="1"/>
</dbReference>
<proteinExistence type="predicted"/>
<dbReference type="EMBL" id="FNXY01000002">
    <property type="protein sequence ID" value="SEI54434.1"/>
    <property type="molecule type" value="Genomic_DNA"/>
</dbReference>
<reference evidence="2 3" key="1">
    <citation type="submission" date="2016-10" db="EMBL/GenBank/DDBJ databases">
        <authorList>
            <person name="de Groot N.N."/>
        </authorList>
    </citation>
    <scope>NUCLEOTIDE SEQUENCE [LARGE SCALE GENOMIC DNA]</scope>
    <source>
        <strain evidence="2 3">DSM 19938</strain>
    </source>
</reference>
<dbReference type="RefSeq" id="WP_090333491.1">
    <property type="nucleotide sequence ID" value="NZ_FNXY01000002.1"/>
</dbReference>
<evidence type="ECO:0000313" key="3">
    <source>
        <dbReference type="Proteomes" id="UP000199532"/>
    </source>
</evidence>
<evidence type="ECO:0000313" key="2">
    <source>
        <dbReference type="EMBL" id="SEI54434.1"/>
    </source>
</evidence>
<sequence>MKELVSILIPILNADLTIHEEKVLRHSLEVLSRYPVILFTYEGADLSAFESAHNRVEVLTFKAKYFESRQTLSNLFLMEDFYARFTWSDFVLIHELNSWIVKDEIYYWCKQGYDYLHANPIGRYGSNNSIVNDFSRIWGLNEVQKQELGKSFENDGLKLCHVQRMIRTLSARKKEAHYYRQNENFENKDSLFWEIEANRFWPQLRKPTPIVQNRFSQNASNILGYADNRDAWPTGICGIDMNNLDSLPFYK</sequence>
<dbReference type="OrthoDB" id="7391526at2"/>
<gene>
    <name evidence="2" type="ORF">SAMN04487995_1269</name>
</gene>
<accession>A0A1H6RM66</accession>
<evidence type="ECO:0000259" key="1">
    <source>
        <dbReference type="Pfam" id="PF18922"/>
    </source>
</evidence>
<dbReference type="Proteomes" id="UP000199532">
    <property type="component" value="Unassembled WGS sequence"/>
</dbReference>
<dbReference type="STRING" id="408657.SAMN04487995_1269"/>
<feature type="domain" description="DUF5672" evidence="1">
    <location>
        <begin position="56"/>
        <end position="237"/>
    </location>
</feature>
<protein>
    <recommendedName>
        <fullName evidence="1">DUF5672 domain-containing protein</fullName>
    </recommendedName>
</protein>
<dbReference type="InterPro" id="IPR043729">
    <property type="entry name" value="DUF5672"/>
</dbReference>
<keyword evidence="3" id="KW-1185">Reference proteome</keyword>